<reference evidence="8 9" key="1">
    <citation type="submission" date="2018-04" db="EMBL/GenBank/DDBJ databases">
        <title>The genome of golden apple snail Pomacea canaliculata provides insight into stress tolerance and invasive adaptation.</title>
        <authorList>
            <person name="Liu C."/>
            <person name="Liu B."/>
            <person name="Ren Y."/>
            <person name="Zhang Y."/>
            <person name="Wang H."/>
            <person name="Li S."/>
            <person name="Jiang F."/>
            <person name="Yin L."/>
            <person name="Zhang G."/>
            <person name="Qian W."/>
            <person name="Fan W."/>
        </authorList>
    </citation>
    <scope>NUCLEOTIDE SEQUENCE [LARGE SCALE GENOMIC DNA]</scope>
    <source>
        <strain evidence="8">SZHN2017</strain>
        <tissue evidence="8">Muscle</tissue>
    </source>
</reference>
<dbReference type="PANTHER" id="PTHR24403:SF105">
    <property type="entry name" value="ZINC FINGER PROTEIN 2-LIKE ISOFORM X1"/>
    <property type="match status" value="1"/>
</dbReference>
<feature type="region of interest" description="Disordered" evidence="6">
    <location>
        <begin position="265"/>
        <end position="317"/>
    </location>
</feature>
<name>A0A2T7PHN0_POMCA</name>
<feature type="compositionally biased region" description="Basic residues" evidence="6">
    <location>
        <begin position="884"/>
        <end position="896"/>
    </location>
</feature>
<feature type="compositionally biased region" description="Low complexity" evidence="6">
    <location>
        <begin position="2599"/>
        <end position="2622"/>
    </location>
</feature>
<feature type="compositionally biased region" description="Low complexity" evidence="6">
    <location>
        <begin position="278"/>
        <end position="289"/>
    </location>
</feature>
<keyword evidence="1" id="KW-0479">Metal-binding</keyword>
<sequence length="2976" mass="322925">MLLRLRDSSTKLMPEILPGSTRVSRRSGSTRNKDSGSASNSRNSSPSVVPRRRRKRKVKVVAVQGNMDVDKSSTPCQIETEAREAAGLENNVIQVNEGEQSCREQHSCSEFIAVSQQEVLDENLVTGSTSRVPKVRKRRRRRRRNHLYFTMIKRRRSVILASQLSRKMNENINSVSAGTNIHKNETDLNISTAFDHSQNISLEAPGLVPERTFLLSDENSFSVKESENVAGLGQTLTSLSSSSSQLLHKDGDTFSLMRVTKDADDASVKETSQNGVFSSAALSSQLSTSEPNLPQRKRRPGRPRKQHLSESNVMSVPSQNIVRGRGKRLLKKTDFFIAKISSERPGKRKKVMQQHACFQPSDTVVKCVGTDANTVVKRRPGRPRKRFKVSENSQSEHMLVENASSESVIAFNNLTSSQQNVQPTSVMKVSAKQEKTCLPQQHSDFLSSQDDVKHFLNFHGDSMQTLGPENSDDPQLSGRWQSDFSHSSGQGAPVKKIRKVNRRKLRKSRWARGIMPKNPLKTVGKESRVAKTSVLSEGSQMPSSEVTSLLPKSGENIYFEQDMMESAQSSEVLGSTSKTKTQMFPRNRVKAKSIPRELKRLQDDDGTKKVLGRHFRRKIKSLSRKGLLLRSKAKSEGDVCSSHSLDTDYVDLKDGRKKKQKLSSKLYSIDTISETKMVFKTGLKSRSSAVDEAKSSCPHLSSSHQEDPVSPFILGTATITPATENKILSYQNSDNVTDSIQESLEIPNESINSFVDVTYASREYFLDGSTRICFPADQLSTMHIDITEDQPPPNITETNFAAVIHSEDLSPPPLIRPEDLFSGEYYATASSSKGSSPTKSLATEDASSFCNDSSCLQQNDDGFSQSQDIIPSAMDLLPEASGMGKRRGRPPRHLKGKGTVGRKMGPASKTGRAPNIRAGPASSKHRRKSSSIHFVRYNLSSPQTYLTPTEPRKFALRPKTTRSPIEIIAMRQKQEEDEYDLEEATRLARRLKRQKAHDAKHAPSVSVNPSSCQASELEVRKCSVVLVDFVKKLQLDTLEYAEQSILDVSYGSPDSKGEDDVQDDPQKANISSSKTFKSCTLETEEWSRNKSTKAESSQQHTSVIKKQLLDLESLKNKSFIGNFLDFLENTEKEVETAVLKSSHVKKCSWHKEENLLLPSVTVCHSPAQTVALEPLESDPSRHLTESDILRAGEAVLNGAYKTEQSDTQVSHLERDMSSIRPSQLVIDVSPSKFEEMPSVVSPNKAVPQKRLKIFPASDRNVLAKFICNQCDFTSSNKQTMESHVYRHIPGVAFYCGYCSSEFSAMASVLAHVKSSHTGKEAKVLISKDISETSLYRVEESVATESAGIVQQKSCLPKAAAIASQICETPSIQETQPLIISLVVSGDMAVQRQDRYSGASMSSIRGRFVCTHCGYSTNVREDIEQHVEDLHSDIQLYACYLCDKAFGESYSDICTHCSTVHPNRPNSFKKLPNFYDQGLIANCHSPSDKAKTEDRGNIFDRMSSLFQATTSEKGEDGLTSLHTRCQRAREYQQVVEGWRGKTSAEADSTTIGDVEPIPEDVGSVEEQSLLTESANSPEFIAADDLPSKDKDMETKTNEIEPCSSTNVKDCVNTGMDLVEKSFNVQSIENSAQVNQENSDITFLKDSVTDDQKREEVKENYMDSKDNRICEDVHMKDLQEPKVGSDLTPSQNCLPLSSSVHLLGSEHSQSMVSPHSSLPDQIDFSIPLVSVKDKGDCLLVRSEPDTGTELMECDATLRTSALEAVTDGMQDSENMHCSLTSPSESTTIVDTDKLEITGVERNSIFPKGDMSDANSMKKGSVDESVVPNADIAHILDDLVNKVVALASGINVVDTLLVKETKSVESLGGYISPSGVRDTGVDTLNASDVNMCLVSKEQTMAVTTEAEDAAEGQCVKEVLLSEGLTAGGDVAVVFPQATASEDAGLPQRRGELLVAQSRNDAGRSKAGEDTDAGDVEDDGDILVIELDGEIGDNDRSSITSKNEEARAVDDAGRKAGELSKGESKSDVSSCSIDDSSIGIKIVEVVSLHDNPDFHGISASPVKSSKTVQQSSIQSVEGSPCDKSPAPLLTSPNHSTPSVSPARKISTPASSLPEVDADEIALRNERMVCTYKCHKCNVHSPALPPIVEHLKHYHSDVPLFSCPYCKGFRGNFYTEDDVHMHVKEKHPANYAKNEVSLSELAKSFVQVLAIPSGRNSGGGHIEQDVYMCLKCKGHLPDLDYAFKHLQEEHKELIKYTCPFCKTFRDLSQDVVLSHMQLDHQHSPSDAQVPLAVEDNLFIKVSSISTGGVYIDNKAMEVSPAAEDSPSGRSAGSSTPVEPVPKNTPLSVSPSKVPVVGKATSAEPSMSQQSVALVSSAPLVPGLGTSCMTTVPIGIDPTALVSVPGSQFAPLGILQVSPYLFVPAPAHLAGMPVSVEGIVSPAHHGAMAIAAGAVSLHHPSPITVGSTHRPILPAPAVRPSEQQPESALGGDLVGPNVLYPSRLTVKKILDQKKKKQEWSQVSLAGDASAPAKGLPVNQQLSGKGGTHSPSATQGLTSPRPFGGGVARQGAVWSPASDSPAPGTPILASDVTDSPGHPRSHRAVSPSSQTSSVTLSPTPAASVAASQQQARSAGARCFESEPDLPLKQRHFITRCWRGSSSSSRGERFSPNNLGIPASRASPLQGQRSATATPVTCGDMEVENPDAYKIFNLKPRALSSPAPAPRMTTMLSTASNIPVLPRPPSVGLDSQRLLHPSVLGASAVPMASSALFPQQFRLQQLPPATISSSQPGLTIGQGSLLITAAQGAMLVPALVQPAHDHTQLQAASNLGKAPAAHQQKPSTLSTAQAATMQQLIFSQSLSLGQNTSPVISHSSSSTSATFQRPYISRAGTAVGRGRPRLNRPLEPLLLRQHSPVLPAPQQQQQRYGSPGTVPSPPRAHQRQGDDPAVSVPLLPASGCFETLGSVTTHSCPSSWKRRSLQTS</sequence>
<proteinExistence type="predicted"/>
<dbReference type="Gene3D" id="3.30.160.60">
    <property type="entry name" value="Classic Zinc Finger"/>
    <property type="match status" value="2"/>
</dbReference>
<keyword evidence="4" id="KW-0862">Zinc</keyword>
<feature type="compositionally biased region" description="Low complexity" evidence="6">
    <location>
        <begin position="2340"/>
        <end position="2351"/>
    </location>
</feature>
<feature type="region of interest" description="Disordered" evidence="6">
    <location>
        <begin position="2652"/>
        <end position="2684"/>
    </location>
</feature>
<evidence type="ECO:0000256" key="5">
    <source>
        <dbReference type="PROSITE-ProRule" id="PRU00042"/>
    </source>
</evidence>
<dbReference type="EMBL" id="PZQS01000004">
    <property type="protein sequence ID" value="PVD32931.1"/>
    <property type="molecule type" value="Genomic_DNA"/>
</dbReference>
<protein>
    <recommendedName>
        <fullName evidence="7">C2H2-type domain-containing protein</fullName>
    </recommendedName>
</protein>
<dbReference type="OrthoDB" id="6128497at2759"/>
<feature type="compositionally biased region" description="Low complexity" evidence="6">
    <location>
        <begin position="19"/>
        <end position="30"/>
    </location>
</feature>
<dbReference type="Proteomes" id="UP000245119">
    <property type="component" value="Linkage Group LG4"/>
</dbReference>
<evidence type="ECO:0000256" key="3">
    <source>
        <dbReference type="ARBA" id="ARBA00022771"/>
    </source>
</evidence>
<evidence type="ECO:0000313" key="8">
    <source>
        <dbReference type="EMBL" id="PVD32931.1"/>
    </source>
</evidence>
<feature type="region of interest" description="Disordered" evidence="6">
    <location>
        <begin position="2821"/>
        <end position="2840"/>
    </location>
</feature>
<feature type="compositionally biased region" description="Polar residues" evidence="6">
    <location>
        <begin position="2675"/>
        <end position="2684"/>
    </location>
</feature>
<dbReference type="InterPro" id="IPR036236">
    <property type="entry name" value="Znf_C2H2_sf"/>
</dbReference>
<dbReference type="GO" id="GO:0008270">
    <property type="term" value="F:zinc ion binding"/>
    <property type="evidence" value="ECO:0007669"/>
    <property type="project" value="UniProtKB-KW"/>
</dbReference>
<evidence type="ECO:0000259" key="7">
    <source>
        <dbReference type="PROSITE" id="PS50157"/>
    </source>
</evidence>
<feature type="compositionally biased region" description="Polar residues" evidence="6">
    <location>
        <begin position="2086"/>
        <end position="2095"/>
    </location>
</feature>
<feature type="region of interest" description="Disordered" evidence="6">
    <location>
        <begin position="2052"/>
        <end position="2107"/>
    </location>
</feature>
<keyword evidence="9" id="KW-1185">Reference proteome</keyword>
<feature type="region of interest" description="Disordered" evidence="6">
    <location>
        <begin position="2509"/>
        <end position="2622"/>
    </location>
</feature>
<dbReference type="SMART" id="SM00355">
    <property type="entry name" value="ZnF_C2H2"/>
    <property type="match status" value="8"/>
</dbReference>
<feature type="compositionally biased region" description="Basic residues" evidence="6">
    <location>
        <begin position="295"/>
        <end position="306"/>
    </location>
</feature>
<evidence type="ECO:0000313" key="9">
    <source>
        <dbReference type="Proteomes" id="UP000245119"/>
    </source>
</evidence>
<keyword evidence="2" id="KW-0677">Repeat</keyword>
<feature type="region of interest" description="Disordered" evidence="6">
    <location>
        <begin position="2315"/>
        <end position="2356"/>
    </location>
</feature>
<dbReference type="GO" id="GO:0045944">
    <property type="term" value="P:positive regulation of transcription by RNA polymerase II"/>
    <property type="evidence" value="ECO:0007669"/>
    <property type="project" value="TreeGrafter"/>
</dbReference>
<dbReference type="PANTHER" id="PTHR24403">
    <property type="entry name" value="ZINC FINGER PROTEIN"/>
    <property type="match status" value="1"/>
</dbReference>
<feature type="region of interest" description="Disordered" evidence="6">
    <location>
        <begin position="1051"/>
        <end position="1070"/>
    </location>
</feature>
<dbReference type="InterPro" id="IPR013087">
    <property type="entry name" value="Znf_C2H2_type"/>
</dbReference>
<evidence type="ECO:0000256" key="1">
    <source>
        <dbReference type="ARBA" id="ARBA00022723"/>
    </source>
</evidence>
<evidence type="ECO:0000256" key="6">
    <source>
        <dbReference type="SAM" id="MobiDB-lite"/>
    </source>
</evidence>
<organism evidence="8 9">
    <name type="scientific">Pomacea canaliculata</name>
    <name type="common">Golden apple snail</name>
    <dbReference type="NCBI Taxonomy" id="400727"/>
    <lineage>
        <taxon>Eukaryota</taxon>
        <taxon>Metazoa</taxon>
        <taxon>Spiralia</taxon>
        <taxon>Lophotrochozoa</taxon>
        <taxon>Mollusca</taxon>
        <taxon>Gastropoda</taxon>
        <taxon>Caenogastropoda</taxon>
        <taxon>Architaenioglossa</taxon>
        <taxon>Ampullarioidea</taxon>
        <taxon>Ampullariidae</taxon>
        <taxon>Pomacea</taxon>
    </lineage>
</organism>
<feature type="compositionally biased region" description="Basic and acidic residues" evidence="6">
    <location>
        <begin position="1998"/>
        <end position="2022"/>
    </location>
</feature>
<feature type="region of interest" description="Disordered" evidence="6">
    <location>
        <begin position="1989"/>
        <end position="2028"/>
    </location>
</feature>
<feature type="domain" description="C2H2-type" evidence="7">
    <location>
        <begin position="1293"/>
        <end position="1321"/>
    </location>
</feature>
<evidence type="ECO:0000256" key="4">
    <source>
        <dbReference type="ARBA" id="ARBA00022833"/>
    </source>
</evidence>
<feature type="region of interest" description="Disordered" evidence="6">
    <location>
        <begin position="1"/>
        <end position="58"/>
    </location>
</feature>
<feature type="region of interest" description="Disordered" evidence="6">
    <location>
        <begin position="460"/>
        <end position="495"/>
    </location>
</feature>
<feature type="region of interest" description="Disordered" evidence="6">
    <location>
        <begin position="1953"/>
        <end position="1975"/>
    </location>
</feature>
<dbReference type="InterPro" id="IPR050688">
    <property type="entry name" value="Zinc_finger/UBP_domain"/>
</dbReference>
<feature type="compositionally biased region" description="Low complexity" evidence="6">
    <location>
        <begin position="37"/>
        <end position="49"/>
    </location>
</feature>
<dbReference type="GO" id="GO:0005634">
    <property type="term" value="C:nucleus"/>
    <property type="evidence" value="ECO:0007669"/>
    <property type="project" value="TreeGrafter"/>
</dbReference>
<feature type="region of interest" description="Disordered" evidence="6">
    <location>
        <begin position="2911"/>
        <end position="2946"/>
    </location>
</feature>
<comment type="caution">
    <text evidence="8">The sequence shown here is derived from an EMBL/GenBank/DDBJ whole genome shotgun (WGS) entry which is preliminary data.</text>
</comment>
<feature type="compositionally biased region" description="Polar residues" evidence="6">
    <location>
        <begin position="2057"/>
        <end position="2073"/>
    </location>
</feature>
<feature type="region of interest" description="Disordered" evidence="6">
    <location>
        <begin position="880"/>
        <end position="930"/>
    </location>
</feature>
<feature type="compositionally biased region" description="Acidic residues" evidence="6">
    <location>
        <begin position="1966"/>
        <end position="1975"/>
    </location>
</feature>
<dbReference type="SUPFAM" id="SSF57667">
    <property type="entry name" value="beta-beta-alpha zinc fingers"/>
    <property type="match status" value="1"/>
</dbReference>
<accession>A0A2T7PHN0</accession>
<feature type="compositionally biased region" description="Polar residues" evidence="6">
    <location>
        <begin position="2322"/>
        <end position="2331"/>
    </location>
</feature>
<feature type="compositionally biased region" description="Polar residues" evidence="6">
    <location>
        <begin position="478"/>
        <end position="490"/>
    </location>
</feature>
<evidence type="ECO:0000256" key="2">
    <source>
        <dbReference type="ARBA" id="ARBA00022737"/>
    </source>
</evidence>
<feature type="compositionally biased region" description="Polar residues" evidence="6">
    <location>
        <begin position="2531"/>
        <end position="2551"/>
    </location>
</feature>
<dbReference type="PROSITE" id="PS50157">
    <property type="entry name" value="ZINC_FINGER_C2H2_2"/>
    <property type="match status" value="2"/>
</dbReference>
<gene>
    <name evidence="8" type="ORF">C0Q70_08378</name>
</gene>
<dbReference type="PROSITE" id="PS00028">
    <property type="entry name" value="ZINC_FINGER_C2H2_1"/>
    <property type="match status" value="1"/>
</dbReference>
<feature type="domain" description="C2H2-type" evidence="7">
    <location>
        <begin position="1407"/>
        <end position="1435"/>
    </location>
</feature>
<keyword evidence="3 5" id="KW-0863">Zinc-finger</keyword>